<feature type="region of interest" description="Disordered" evidence="1">
    <location>
        <begin position="38"/>
        <end position="71"/>
    </location>
</feature>
<sequence length="71" mass="7865">MTRHRHRCPTPSPGTGSRLPRTQLPSLIRALQPLRRSIERWTPPPDLHAAAGGGQWRPRSPILSAEGEIGQ</sequence>
<protein>
    <submittedName>
        <fullName evidence="2">Uncharacterized protein</fullName>
    </submittedName>
</protein>
<dbReference type="AlphaFoldDB" id="A0A0A9GJA7"/>
<name>A0A0A9GJA7_ARUDO</name>
<organism evidence="2">
    <name type="scientific">Arundo donax</name>
    <name type="common">Giant reed</name>
    <name type="synonym">Donax arundinaceus</name>
    <dbReference type="NCBI Taxonomy" id="35708"/>
    <lineage>
        <taxon>Eukaryota</taxon>
        <taxon>Viridiplantae</taxon>
        <taxon>Streptophyta</taxon>
        <taxon>Embryophyta</taxon>
        <taxon>Tracheophyta</taxon>
        <taxon>Spermatophyta</taxon>
        <taxon>Magnoliopsida</taxon>
        <taxon>Liliopsida</taxon>
        <taxon>Poales</taxon>
        <taxon>Poaceae</taxon>
        <taxon>PACMAD clade</taxon>
        <taxon>Arundinoideae</taxon>
        <taxon>Arundineae</taxon>
        <taxon>Arundo</taxon>
    </lineage>
</organism>
<accession>A0A0A9GJA7</accession>
<evidence type="ECO:0000313" key="2">
    <source>
        <dbReference type="EMBL" id="JAE25200.1"/>
    </source>
</evidence>
<reference evidence="2" key="2">
    <citation type="journal article" date="2015" name="Data Brief">
        <title>Shoot transcriptome of the giant reed, Arundo donax.</title>
        <authorList>
            <person name="Barrero R.A."/>
            <person name="Guerrero F.D."/>
            <person name="Moolhuijzen P."/>
            <person name="Goolsby J.A."/>
            <person name="Tidwell J."/>
            <person name="Bellgard S.E."/>
            <person name="Bellgard M.I."/>
        </authorList>
    </citation>
    <scope>NUCLEOTIDE SEQUENCE</scope>
    <source>
        <tissue evidence="2">Shoot tissue taken approximately 20 cm above the soil surface</tissue>
    </source>
</reference>
<reference evidence="2" key="1">
    <citation type="submission" date="2014-09" db="EMBL/GenBank/DDBJ databases">
        <authorList>
            <person name="Magalhaes I.L.F."/>
            <person name="Oliveira U."/>
            <person name="Santos F.R."/>
            <person name="Vidigal T.H.D.A."/>
            <person name="Brescovit A.D."/>
            <person name="Santos A.J."/>
        </authorList>
    </citation>
    <scope>NUCLEOTIDE SEQUENCE</scope>
    <source>
        <tissue evidence="2">Shoot tissue taken approximately 20 cm above the soil surface</tissue>
    </source>
</reference>
<evidence type="ECO:0000256" key="1">
    <source>
        <dbReference type="SAM" id="MobiDB-lite"/>
    </source>
</evidence>
<feature type="region of interest" description="Disordered" evidence="1">
    <location>
        <begin position="1"/>
        <end position="23"/>
    </location>
</feature>
<dbReference type="EMBL" id="GBRH01172696">
    <property type="protein sequence ID" value="JAE25200.1"/>
    <property type="molecule type" value="Transcribed_RNA"/>
</dbReference>
<proteinExistence type="predicted"/>